<dbReference type="InterPro" id="IPR045691">
    <property type="entry name" value="DUF6056"/>
</dbReference>
<name>A0A7W1YH53_9LIST</name>
<dbReference type="Proteomes" id="UP000548787">
    <property type="component" value="Unassembled WGS sequence"/>
</dbReference>
<feature type="transmembrane region" description="Helical" evidence="1">
    <location>
        <begin position="129"/>
        <end position="147"/>
    </location>
</feature>
<feature type="transmembrane region" description="Helical" evidence="1">
    <location>
        <begin position="178"/>
        <end position="195"/>
    </location>
</feature>
<feature type="transmembrane region" description="Helical" evidence="1">
    <location>
        <begin position="154"/>
        <end position="172"/>
    </location>
</feature>
<keyword evidence="1" id="KW-1133">Transmembrane helix</keyword>
<dbReference type="AlphaFoldDB" id="A0A7W1YH53"/>
<keyword evidence="3" id="KW-1185">Reference proteome</keyword>
<evidence type="ECO:0000256" key="1">
    <source>
        <dbReference type="SAM" id="Phobius"/>
    </source>
</evidence>
<feature type="transmembrane region" description="Helical" evidence="1">
    <location>
        <begin position="324"/>
        <end position="342"/>
    </location>
</feature>
<feature type="transmembrane region" description="Helical" evidence="1">
    <location>
        <begin position="253"/>
        <end position="276"/>
    </location>
</feature>
<proteinExistence type="predicted"/>
<keyword evidence="1" id="KW-0812">Transmembrane</keyword>
<protein>
    <submittedName>
        <fullName evidence="2">Uncharacterized protein</fullName>
    </submittedName>
</protein>
<keyword evidence="1" id="KW-0472">Membrane</keyword>
<feature type="transmembrane region" description="Helical" evidence="1">
    <location>
        <begin position="202"/>
        <end position="222"/>
    </location>
</feature>
<dbReference type="EMBL" id="JABJVM010000019">
    <property type="protein sequence ID" value="MBA3927480.1"/>
    <property type="molecule type" value="Genomic_DNA"/>
</dbReference>
<feature type="transmembrane region" description="Helical" evidence="1">
    <location>
        <begin position="98"/>
        <end position="117"/>
    </location>
</feature>
<comment type="caution">
    <text evidence="2">The sequence shown here is derived from an EMBL/GenBank/DDBJ whole genome shotgun (WGS) entry which is preliminary data.</text>
</comment>
<dbReference type="Pfam" id="PF19528">
    <property type="entry name" value="DUF6056"/>
    <property type="match status" value="1"/>
</dbReference>
<organism evidence="2 3">
    <name type="scientific">Listeria rustica</name>
    <dbReference type="NCBI Taxonomy" id="2713503"/>
    <lineage>
        <taxon>Bacteria</taxon>
        <taxon>Bacillati</taxon>
        <taxon>Bacillota</taxon>
        <taxon>Bacilli</taxon>
        <taxon>Bacillales</taxon>
        <taxon>Listeriaceae</taxon>
        <taxon>Listeria</taxon>
    </lineage>
</organism>
<accession>A0A7W1YH53</accession>
<feature type="transmembrane region" description="Helical" evidence="1">
    <location>
        <begin position="72"/>
        <end position="91"/>
    </location>
</feature>
<gene>
    <name evidence="2" type="ORF">HPK16_14170</name>
</gene>
<feature type="transmembrane region" description="Helical" evidence="1">
    <location>
        <begin position="351"/>
        <end position="369"/>
    </location>
</feature>
<reference evidence="2 3" key="2">
    <citation type="submission" date="2020-08" db="EMBL/GenBank/DDBJ databases">
        <title>Listeria ohnekaius sp. nov. and Listeria portnoyii sp. nov. isolated from non-agricultural and natural environments.</title>
        <authorList>
            <person name="Weller D."/>
            <person name="Belias A.M."/>
            <person name="Liao J."/>
            <person name="Guo S."/>
            <person name="Orsi R.H."/>
            <person name="Wiedmann M."/>
        </authorList>
    </citation>
    <scope>NUCLEOTIDE SEQUENCE [LARGE SCALE GENOMIC DNA]</scope>
    <source>
        <strain evidence="2 3">FSL W9-0585</strain>
    </source>
</reference>
<reference evidence="2 3" key="1">
    <citation type="submission" date="2020-05" db="EMBL/GenBank/DDBJ databases">
        <authorList>
            <person name="Carlin C.R."/>
        </authorList>
    </citation>
    <scope>NUCLEOTIDE SEQUENCE [LARGE SCALE GENOMIC DNA]</scope>
    <source>
        <strain evidence="2 3">FSL W9-0585</strain>
    </source>
</reference>
<dbReference type="RefSeq" id="WP_181677567.1">
    <property type="nucleotide sequence ID" value="NZ_JABJVM010000019.1"/>
</dbReference>
<feature type="transmembrane region" description="Helical" evidence="1">
    <location>
        <begin position="406"/>
        <end position="427"/>
    </location>
</feature>
<feature type="transmembrane region" description="Helical" evidence="1">
    <location>
        <begin position="288"/>
        <end position="304"/>
    </location>
</feature>
<evidence type="ECO:0000313" key="3">
    <source>
        <dbReference type="Proteomes" id="UP000548787"/>
    </source>
</evidence>
<evidence type="ECO:0000313" key="2">
    <source>
        <dbReference type="EMBL" id="MBA3927480.1"/>
    </source>
</evidence>
<feature type="transmembrane region" description="Helical" evidence="1">
    <location>
        <begin position="7"/>
        <end position="27"/>
    </location>
</feature>
<sequence length="496" mass="56750">MIRTERNWKLLSVVGFLVFLFYMYIAYRTPLTHDDWTWGMAKGMERFHDGFKDYNGRYFGNYTELLITRVDWFRIFIMGLFGALLVVLPALISKTNSIGVYLLSFLLFLTVPANMFAQTYGWAAGFSNYNTAAVFTLIFLLVVKNVFYDKTPKYSIWLTILMVPLGIISQLFVEHATLYNVIAAIFIIVWAFIRFRKFFLLHIVYLASVIIGAAIMFSNGAYARIFSGEDTYRTVDSDMGIFAKMYDTFKTTLYQFLVMNNVGLNIVLALIAIFVLVKVAQNLSAVQLVFKGLFIMILTIYPLYKPVVKGIFDISSETTTTFEAYLSLLFYLVLVATVLMFIPKTGLKAELTFYLISVVTLAAPLFFVTPFGPRNFIICYMFFVLFAVRTVQFLHEENYLNLRALYLPLFALVMAFVLAYAFVFTQIGQANDARIKSMKAQVAAGEKVIVVKRLPYQQYLWMSTPIQDGPHAPIFAEYYKLPSGVTLKIVPYKATK</sequence>